<dbReference type="RefSeq" id="WP_161389154.1">
    <property type="nucleotide sequence ID" value="NZ_JBHSCP010000001.1"/>
</dbReference>
<protein>
    <submittedName>
        <fullName evidence="2">DUF1192 family protein</fullName>
    </submittedName>
</protein>
<keyword evidence="3" id="KW-1185">Reference proteome</keyword>
<comment type="caution">
    <text evidence="2">The sequence shown here is derived from an EMBL/GenBank/DDBJ whole genome shotgun (WGS) entry which is preliminary data.</text>
</comment>
<evidence type="ECO:0000313" key="2">
    <source>
        <dbReference type="EMBL" id="MXO97406.1"/>
    </source>
</evidence>
<organism evidence="2 3">
    <name type="scientific">Croceibacterium xixiisoli</name>
    <dbReference type="NCBI Taxonomy" id="1476466"/>
    <lineage>
        <taxon>Bacteria</taxon>
        <taxon>Pseudomonadati</taxon>
        <taxon>Pseudomonadota</taxon>
        <taxon>Alphaproteobacteria</taxon>
        <taxon>Sphingomonadales</taxon>
        <taxon>Erythrobacteraceae</taxon>
        <taxon>Croceibacterium</taxon>
    </lineage>
</organism>
<dbReference type="OrthoDB" id="7173908at2"/>
<name>A0A6I4TNJ5_9SPHN</name>
<gene>
    <name evidence="2" type="ORF">GRI97_00200</name>
</gene>
<dbReference type="AlphaFoldDB" id="A0A6I4TNJ5"/>
<evidence type="ECO:0000313" key="3">
    <source>
        <dbReference type="Proteomes" id="UP000469430"/>
    </source>
</evidence>
<reference evidence="2 3" key="1">
    <citation type="submission" date="2019-12" db="EMBL/GenBank/DDBJ databases">
        <title>Genomic-based taxomic classification of the family Erythrobacteraceae.</title>
        <authorList>
            <person name="Xu L."/>
        </authorList>
    </citation>
    <scope>NUCLEOTIDE SEQUENCE [LARGE SCALE GENOMIC DNA]</scope>
    <source>
        <strain evidence="2 3">S36</strain>
    </source>
</reference>
<sequence>MEDDLPRKRGPEDDLGYAGRLAGEVLDTYSQDELIERIRLLEAEIERVKSHHGRAAAQRKLADSLFKPRDSD</sequence>
<feature type="region of interest" description="Disordered" evidence="1">
    <location>
        <begin position="52"/>
        <end position="72"/>
    </location>
</feature>
<proteinExistence type="predicted"/>
<dbReference type="InterPro" id="IPR009579">
    <property type="entry name" value="DUF1192"/>
</dbReference>
<dbReference type="Proteomes" id="UP000469430">
    <property type="component" value="Unassembled WGS sequence"/>
</dbReference>
<feature type="compositionally biased region" description="Basic and acidic residues" evidence="1">
    <location>
        <begin position="60"/>
        <end position="72"/>
    </location>
</feature>
<evidence type="ECO:0000256" key="1">
    <source>
        <dbReference type="SAM" id="MobiDB-lite"/>
    </source>
</evidence>
<accession>A0A6I4TNJ5</accession>
<dbReference type="EMBL" id="WTYJ01000001">
    <property type="protein sequence ID" value="MXO97406.1"/>
    <property type="molecule type" value="Genomic_DNA"/>
</dbReference>
<dbReference type="Pfam" id="PF06698">
    <property type="entry name" value="DUF1192"/>
    <property type="match status" value="1"/>
</dbReference>